<keyword evidence="4 5" id="KW-0472">Membrane</keyword>
<name>A0A8K0WIY5_9HYPO</name>
<evidence type="ECO:0000313" key="6">
    <source>
        <dbReference type="EMBL" id="KAH7303373.1"/>
    </source>
</evidence>
<gene>
    <name evidence="6" type="ORF">B0I35DRAFT_365105</name>
</gene>
<evidence type="ECO:0000256" key="4">
    <source>
        <dbReference type="ARBA" id="ARBA00023136"/>
    </source>
</evidence>
<keyword evidence="7" id="KW-1185">Reference proteome</keyword>
<sequence length="150" mass="16584">MSENTFISVLKVSSYLRKSLELVIELLDIKEMSTPVNLISWKLRMTRNFSHFSKHYFAVFVIAITYSLLSHWKLLSSAIFMAACVRVGGKTDNFLRFFGCQGGLSTQPYTLLATVAGIAIFQTSILATMLSVVTGSSLAIILHSSLAKLP</sequence>
<evidence type="ECO:0000313" key="7">
    <source>
        <dbReference type="Proteomes" id="UP000813444"/>
    </source>
</evidence>
<feature type="transmembrane region" description="Helical" evidence="5">
    <location>
        <begin position="111"/>
        <end position="142"/>
    </location>
</feature>
<comment type="similarity">
    <text evidence="5">Belongs to the PRA1 family.</text>
</comment>
<evidence type="ECO:0000256" key="3">
    <source>
        <dbReference type="ARBA" id="ARBA00022989"/>
    </source>
</evidence>
<reference evidence="6" key="1">
    <citation type="journal article" date="2021" name="Nat. Commun.">
        <title>Genetic determinants of endophytism in the Arabidopsis root mycobiome.</title>
        <authorList>
            <person name="Mesny F."/>
            <person name="Miyauchi S."/>
            <person name="Thiergart T."/>
            <person name="Pickel B."/>
            <person name="Atanasova L."/>
            <person name="Karlsson M."/>
            <person name="Huettel B."/>
            <person name="Barry K.W."/>
            <person name="Haridas S."/>
            <person name="Chen C."/>
            <person name="Bauer D."/>
            <person name="Andreopoulos W."/>
            <person name="Pangilinan J."/>
            <person name="LaButti K."/>
            <person name="Riley R."/>
            <person name="Lipzen A."/>
            <person name="Clum A."/>
            <person name="Drula E."/>
            <person name="Henrissat B."/>
            <person name="Kohler A."/>
            <person name="Grigoriev I.V."/>
            <person name="Martin F.M."/>
            <person name="Hacquard S."/>
        </authorList>
    </citation>
    <scope>NUCLEOTIDE SEQUENCE</scope>
    <source>
        <strain evidence="6">MPI-CAGE-CH-0235</strain>
    </source>
</reference>
<dbReference type="InterPro" id="IPR004895">
    <property type="entry name" value="Prenylated_rab_accept_PRA1"/>
</dbReference>
<dbReference type="GO" id="GO:0005794">
    <property type="term" value="C:Golgi apparatus"/>
    <property type="evidence" value="ECO:0007669"/>
    <property type="project" value="TreeGrafter"/>
</dbReference>
<evidence type="ECO:0000256" key="1">
    <source>
        <dbReference type="ARBA" id="ARBA00004141"/>
    </source>
</evidence>
<evidence type="ECO:0000256" key="5">
    <source>
        <dbReference type="RuleBase" id="RU363107"/>
    </source>
</evidence>
<keyword evidence="3 5" id="KW-1133">Transmembrane helix</keyword>
<dbReference type="PANTHER" id="PTHR19317">
    <property type="entry name" value="PRENYLATED RAB ACCEPTOR 1-RELATED"/>
    <property type="match status" value="1"/>
</dbReference>
<accession>A0A8K0WIY5</accession>
<evidence type="ECO:0000256" key="2">
    <source>
        <dbReference type="ARBA" id="ARBA00022692"/>
    </source>
</evidence>
<keyword evidence="2 5" id="KW-0812">Transmembrane</keyword>
<comment type="caution">
    <text evidence="6">The sequence shown here is derived from an EMBL/GenBank/DDBJ whole genome shotgun (WGS) entry which is preliminary data.</text>
</comment>
<dbReference type="PANTHER" id="PTHR19317:SF0">
    <property type="entry name" value="PRENYLATED RAB ACCEPTOR PROTEIN 1"/>
    <property type="match status" value="1"/>
</dbReference>
<dbReference type="AlphaFoldDB" id="A0A8K0WIY5"/>
<dbReference type="GO" id="GO:0016020">
    <property type="term" value="C:membrane"/>
    <property type="evidence" value="ECO:0007669"/>
    <property type="project" value="UniProtKB-SubCell"/>
</dbReference>
<dbReference type="Proteomes" id="UP000813444">
    <property type="component" value="Unassembled WGS sequence"/>
</dbReference>
<feature type="transmembrane region" description="Helical" evidence="5">
    <location>
        <begin position="55"/>
        <end position="72"/>
    </location>
</feature>
<dbReference type="Pfam" id="PF03208">
    <property type="entry name" value="PRA1"/>
    <property type="match status" value="1"/>
</dbReference>
<dbReference type="EMBL" id="JAGPNK010000035">
    <property type="protein sequence ID" value="KAH7303373.1"/>
    <property type="molecule type" value="Genomic_DNA"/>
</dbReference>
<comment type="subcellular location">
    <subcellularLocation>
        <location evidence="1 5">Membrane</location>
        <topology evidence="1 5">Multi-pass membrane protein</topology>
    </subcellularLocation>
</comment>
<protein>
    <recommendedName>
        <fullName evidence="5">PRA1 family protein</fullName>
    </recommendedName>
</protein>
<organism evidence="6 7">
    <name type="scientific">Stachybotrys elegans</name>
    <dbReference type="NCBI Taxonomy" id="80388"/>
    <lineage>
        <taxon>Eukaryota</taxon>
        <taxon>Fungi</taxon>
        <taxon>Dikarya</taxon>
        <taxon>Ascomycota</taxon>
        <taxon>Pezizomycotina</taxon>
        <taxon>Sordariomycetes</taxon>
        <taxon>Hypocreomycetidae</taxon>
        <taxon>Hypocreales</taxon>
        <taxon>Stachybotryaceae</taxon>
        <taxon>Stachybotrys</taxon>
    </lineage>
</organism>
<proteinExistence type="inferred from homology"/>